<evidence type="ECO:0000313" key="4">
    <source>
        <dbReference type="EMBL" id="KKT60394.1"/>
    </source>
</evidence>
<dbReference type="PANTHER" id="PTHR43713:SF3">
    <property type="entry name" value="GLUTAMATE-1-SEMIALDEHYDE 2,1-AMINOMUTASE 1, CHLOROPLASTIC-RELATED"/>
    <property type="match status" value="1"/>
</dbReference>
<evidence type="ECO:0000256" key="2">
    <source>
        <dbReference type="ARBA" id="ARBA00022898"/>
    </source>
</evidence>
<comment type="caution">
    <text evidence="4">The sequence shown here is derived from an EMBL/GenBank/DDBJ whole genome shotgun (WGS) entry which is preliminary data.</text>
</comment>
<dbReference type="EMBL" id="LCIR01000001">
    <property type="protein sequence ID" value="KKT60394.1"/>
    <property type="molecule type" value="Genomic_DNA"/>
</dbReference>
<accession>A0A0G1LKF6</accession>
<dbReference type="PATRIC" id="fig|1618645.3.peg.45"/>
<protein>
    <submittedName>
        <fullName evidence="4">Aminotransferase class-III</fullName>
    </submittedName>
</protein>
<dbReference type="Gene3D" id="3.90.1150.10">
    <property type="entry name" value="Aspartate Aminotransferase, domain 1"/>
    <property type="match status" value="1"/>
</dbReference>
<dbReference type="InterPro" id="IPR015424">
    <property type="entry name" value="PyrdxlP-dep_Trfase"/>
</dbReference>
<dbReference type="Proteomes" id="UP000034087">
    <property type="component" value="Unassembled WGS sequence"/>
</dbReference>
<dbReference type="InterPro" id="IPR015421">
    <property type="entry name" value="PyrdxlP-dep_Trfase_major"/>
</dbReference>
<evidence type="ECO:0000313" key="5">
    <source>
        <dbReference type="Proteomes" id="UP000034087"/>
    </source>
</evidence>
<reference evidence="4 5" key="1">
    <citation type="journal article" date="2015" name="Nature">
        <title>rRNA introns, odd ribosomes, and small enigmatic genomes across a large radiation of phyla.</title>
        <authorList>
            <person name="Brown C.T."/>
            <person name="Hug L.A."/>
            <person name="Thomas B.C."/>
            <person name="Sharon I."/>
            <person name="Castelle C.J."/>
            <person name="Singh A."/>
            <person name="Wilkins M.J."/>
            <person name="Williams K.H."/>
            <person name="Banfield J.F."/>
        </authorList>
    </citation>
    <scope>NUCLEOTIDE SEQUENCE [LARGE SCALE GENOMIC DNA]</scope>
</reference>
<gene>
    <name evidence="4" type="ORF">UW53_C0001G0044</name>
</gene>
<organism evidence="4 5">
    <name type="scientific">Candidatus Giovannonibacteria bacterium GW2011_GWA1_44_25</name>
    <dbReference type="NCBI Taxonomy" id="1618645"/>
    <lineage>
        <taxon>Bacteria</taxon>
        <taxon>Candidatus Giovannoniibacteriota</taxon>
    </lineage>
</organism>
<evidence type="ECO:0000256" key="3">
    <source>
        <dbReference type="RuleBase" id="RU003560"/>
    </source>
</evidence>
<comment type="cofactor">
    <cofactor evidence="1">
        <name>pyridoxal 5'-phosphate</name>
        <dbReference type="ChEBI" id="CHEBI:597326"/>
    </cofactor>
</comment>
<dbReference type="Pfam" id="PF00202">
    <property type="entry name" value="Aminotran_3"/>
    <property type="match status" value="1"/>
</dbReference>
<dbReference type="Gene3D" id="3.40.640.10">
    <property type="entry name" value="Type I PLP-dependent aspartate aminotransferase-like (Major domain)"/>
    <property type="match status" value="1"/>
</dbReference>
<dbReference type="GO" id="GO:0030170">
    <property type="term" value="F:pyridoxal phosphate binding"/>
    <property type="evidence" value="ECO:0007669"/>
    <property type="project" value="InterPro"/>
</dbReference>
<dbReference type="SUPFAM" id="SSF53383">
    <property type="entry name" value="PLP-dependent transferases"/>
    <property type="match status" value="1"/>
</dbReference>
<evidence type="ECO:0000256" key="1">
    <source>
        <dbReference type="ARBA" id="ARBA00001933"/>
    </source>
</evidence>
<keyword evidence="4" id="KW-0808">Transferase</keyword>
<sequence>MNLLIKKGPALWRRAKKIIPGGSQLLSKRSEMFLPGGWPSYYKKAKGIEVWDLDGNKYEDFSLMGVGSCVLGYADPDVNRAVKMAADLGSMSTLNSPEEVELAEILCKLHPWANMARFARTGGEAMSIAVRIARAYTGRDKIAFCGYHGWHDWYLAANLADKKNLDGHLLPGLDPAGVPRGLKGTAFPFHYNDIAALEKIAAANKDIGVIVMETLRHTEPKNDFIKKVAQIAKKIGAVLIFDEISIGWRLNVGGAHLLYGVNPDIAVFAKAMSNGYPMAAVIGRKGVMDAAQKTFISSTYWTEAVGPVAALATIKKMQKKHVPEHLGKIGERIGKGWKAVAEKHGLDITVVGPNPLITFSFNPPAGGGKINQALKTLFIQEMLKRGYLAALSVYVSYAHKENHVKSYLKAVDEVFGIIKRSIENKTTSNLLEGPIAHSGFKRLT</sequence>
<proteinExistence type="inferred from homology"/>
<dbReference type="GO" id="GO:0008483">
    <property type="term" value="F:transaminase activity"/>
    <property type="evidence" value="ECO:0007669"/>
    <property type="project" value="UniProtKB-KW"/>
</dbReference>
<dbReference type="AlphaFoldDB" id="A0A0G1LKF6"/>
<dbReference type="InterPro" id="IPR015422">
    <property type="entry name" value="PyrdxlP-dep_Trfase_small"/>
</dbReference>
<name>A0A0G1LKF6_9BACT</name>
<keyword evidence="2 3" id="KW-0663">Pyridoxal phosphate</keyword>
<dbReference type="PANTHER" id="PTHR43713">
    <property type="entry name" value="GLUTAMATE-1-SEMIALDEHYDE 2,1-AMINOMUTASE"/>
    <property type="match status" value="1"/>
</dbReference>
<comment type="similarity">
    <text evidence="3">Belongs to the class-III pyridoxal-phosphate-dependent aminotransferase family.</text>
</comment>
<keyword evidence="4" id="KW-0032">Aminotransferase</keyword>
<dbReference type="InterPro" id="IPR005814">
    <property type="entry name" value="Aminotrans_3"/>
</dbReference>